<sequence length="489" mass="54890">MDFLTLFVIVCMLNSALYFIDTIFKTCSHYPYIRFLQETGLTVGFFKVTWFTRAFNRSLQRCSSYRPKILDEWFRLGVIATILLLPVSVIALLISIRNIFRTDSASTEDMLVLEPMVPGINLPVSDFGYYFFTITVCSIVHEMGHIIAALREDIHISGVGLIAVLIVPMAYVKMNSEQLAALSPKRQLRIFCAGIWHNIALAVLAYLFLVMIPFIFSPIYDLGRGVVVLNVHQNSQIAGKTGVGIGDKLVAINDCEVSDSENWLQCLKSFNHKPAPGFCVNEDIIHELDQSVPLRMSDGGTVQCCDESSESHLCFETLDNGAPLQILQYSCLPGRPVIAGTAFMCSTPKECPPGLHCVRPVTPEGTTLLRIQRSRGNVVIFIGKPNHVRRTVQVSEYVQVFDLFPPEFAERLTRLTEYFVLFSSGLALINTIPCFYFDGNHVTYALVNYLFQGRFHNNNLISLSINVLGTLLLIINFSCLIWKSVIKIF</sequence>
<evidence type="ECO:0000256" key="5">
    <source>
        <dbReference type="ARBA" id="ARBA00014400"/>
    </source>
</evidence>
<evidence type="ECO:0000256" key="10">
    <source>
        <dbReference type="ARBA" id="ARBA00045828"/>
    </source>
</evidence>
<evidence type="ECO:0000256" key="3">
    <source>
        <dbReference type="ARBA" id="ARBA00009989"/>
    </source>
</evidence>
<comment type="catalytic activity">
    <reaction evidence="1">
        <text>Cleaves several transcription factors that are type-2 transmembrane proteins within membrane-spanning domains. Known substrates include sterol regulatory element-binding protein (SREBP) -1, SREBP-2 and forms of the transcriptional activator ATF6. SREBP-2 is cleaved at the site 477-DRSRILL-|-CVLTFLCLSFNPLTSLLQWGGA-505. The residues Asn-Pro, 11 residues distal to the site of cleavage in the membrane-spanning domain, are important for cleavage by S2P endopeptidase. Replacement of either of these residues does not prevent cleavage, but there is no cleavage if both of these residues are replaced.</text>
        <dbReference type="EC" id="3.4.24.85"/>
    </reaction>
</comment>
<dbReference type="SUPFAM" id="SSF50156">
    <property type="entry name" value="PDZ domain-like"/>
    <property type="match status" value="1"/>
</dbReference>
<proteinExistence type="inferred from homology"/>
<organism evidence="13">
    <name type="scientific">Menopon gallinae</name>
    <name type="common">poultry shaft louse</name>
    <dbReference type="NCBI Taxonomy" id="328185"/>
    <lineage>
        <taxon>Eukaryota</taxon>
        <taxon>Metazoa</taxon>
        <taxon>Ecdysozoa</taxon>
        <taxon>Arthropoda</taxon>
        <taxon>Hexapoda</taxon>
        <taxon>Insecta</taxon>
        <taxon>Pterygota</taxon>
        <taxon>Neoptera</taxon>
        <taxon>Paraneoptera</taxon>
        <taxon>Psocodea</taxon>
        <taxon>Troctomorpha</taxon>
        <taxon>Phthiraptera</taxon>
        <taxon>Amblycera</taxon>
        <taxon>Menoponidae</taxon>
        <taxon>Menopon</taxon>
    </lineage>
</organism>
<evidence type="ECO:0000256" key="6">
    <source>
        <dbReference type="ARBA" id="ARBA00022692"/>
    </source>
</evidence>
<dbReference type="GO" id="GO:0004222">
    <property type="term" value="F:metalloendopeptidase activity"/>
    <property type="evidence" value="ECO:0007669"/>
    <property type="project" value="InterPro"/>
</dbReference>
<evidence type="ECO:0000256" key="11">
    <source>
        <dbReference type="SAM" id="Phobius"/>
    </source>
</evidence>
<evidence type="ECO:0000259" key="12">
    <source>
        <dbReference type="Pfam" id="PF02163"/>
    </source>
</evidence>
<evidence type="ECO:0000256" key="4">
    <source>
        <dbReference type="ARBA" id="ARBA00012347"/>
    </source>
</evidence>
<protein>
    <recommendedName>
        <fullName evidence="5">Membrane-bound transcription factor site-2 protease</fullName>
        <ecNumber evidence="4">3.4.24.85</ecNumber>
    </recommendedName>
    <alternativeName>
        <fullName evidence="9">Endopeptidase S2P</fullName>
    </alternativeName>
</protein>
<feature type="transmembrane region" description="Helical" evidence="11">
    <location>
        <begin position="6"/>
        <end position="24"/>
    </location>
</feature>
<dbReference type="Pfam" id="PF02163">
    <property type="entry name" value="Peptidase_M50"/>
    <property type="match status" value="1"/>
</dbReference>
<feature type="transmembrane region" description="Helical" evidence="11">
    <location>
        <begin position="127"/>
        <end position="147"/>
    </location>
</feature>
<dbReference type="GO" id="GO:0016020">
    <property type="term" value="C:membrane"/>
    <property type="evidence" value="ECO:0007669"/>
    <property type="project" value="InterPro"/>
</dbReference>
<dbReference type="InterPro" id="IPR036034">
    <property type="entry name" value="PDZ_sf"/>
</dbReference>
<dbReference type="GO" id="GO:0031293">
    <property type="term" value="P:membrane protein intracellular domain proteolysis"/>
    <property type="evidence" value="ECO:0007669"/>
    <property type="project" value="TreeGrafter"/>
</dbReference>
<comment type="similarity">
    <text evidence="3">Belongs to the peptidase M50A family.</text>
</comment>
<reference evidence="13" key="1">
    <citation type="journal article" date="2024" name="Gigascience">
        <title>Chromosome-level genome of the poultry shaft louse Menopon gallinae provides insight into the host-switching and adaptive evolution of parasitic lice.</title>
        <authorList>
            <person name="Xu Y."/>
            <person name="Ma L."/>
            <person name="Liu S."/>
            <person name="Liang Y."/>
            <person name="Liu Q."/>
            <person name="He Z."/>
            <person name="Tian L."/>
            <person name="Duan Y."/>
            <person name="Cai W."/>
            <person name="Li H."/>
            <person name="Song F."/>
        </authorList>
    </citation>
    <scope>NUCLEOTIDE SEQUENCE</scope>
    <source>
        <strain evidence="13">Cailab_2023a</strain>
    </source>
</reference>
<evidence type="ECO:0000313" key="13">
    <source>
        <dbReference type="EMBL" id="KAL0276531.1"/>
    </source>
</evidence>
<keyword evidence="8 11" id="KW-0472">Membrane</keyword>
<feature type="domain" description="Peptidase M50" evidence="12">
    <location>
        <begin position="130"/>
        <end position="468"/>
    </location>
</feature>
<dbReference type="GO" id="GO:0005737">
    <property type="term" value="C:cytoplasm"/>
    <property type="evidence" value="ECO:0007669"/>
    <property type="project" value="TreeGrafter"/>
</dbReference>
<dbReference type="PANTHER" id="PTHR13325">
    <property type="entry name" value="PROTEASE M50 MEMBRANE-BOUND TRANSCRIPTION FACTOR SITE 2 PROTEASE"/>
    <property type="match status" value="1"/>
</dbReference>
<comment type="caution">
    <text evidence="13">The sequence shown here is derived from an EMBL/GenBank/DDBJ whole genome shotgun (WGS) entry which is preliminary data.</text>
</comment>
<feature type="transmembrane region" description="Helical" evidence="11">
    <location>
        <begin position="194"/>
        <end position="216"/>
    </location>
</feature>
<evidence type="ECO:0000256" key="7">
    <source>
        <dbReference type="ARBA" id="ARBA00022989"/>
    </source>
</evidence>
<evidence type="ECO:0000256" key="2">
    <source>
        <dbReference type="ARBA" id="ARBA00004127"/>
    </source>
</evidence>
<keyword evidence="7 11" id="KW-1133">Transmembrane helix</keyword>
<dbReference type="InterPro" id="IPR001193">
    <property type="entry name" value="MBTPS2"/>
</dbReference>
<dbReference type="CDD" id="cd06775">
    <property type="entry name" value="cpPDZ_MBTPS2-like"/>
    <property type="match status" value="1"/>
</dbReference>
<feature type="transmembrane region" description="Helical" evidence="11">
    <location>
        <begin position="154"/>
        <end position="174"/>
    </location>
</feature>
<dbReference type="PRINTS" id="PR01000">
    <property type="entry name" value="SREBPS2PTASE"/>
</dbReference>
<evidence type="ECO:0000256" key="9">
    <source>
        <dbReference type="ARBA" id="ARBA00032658"/>
    </source>
</evidence>
<dbReference type="AlphaFoldDB" id="A0AAW2I3S9"/>
<dbReference type="EC" id="3.4.24.85" evidence="4"/>
<dbReference type="GO" id="GO:0012505">
    <property type="term" value="C:endomembrane system"/>
    <property type="evidence" value="ECO:0007669"/>
    <property type="project" value="UniProtKB-SubCell"/>
</dbReference>
<keyword evidence="6 11" id="KW-0812">Transmembrane</keyword>
<dbReference type="PANTHER" id="PTHR13325:SF3">
    <property type="entry name" value="MEMBRANE-BOUND TRANSCRIPTION FACTOR SITE-2 PROTEASE"/>
    <property type="match status" value="1"/>
</dbReference>
<evidence type="ECO:0000256" key="8">
    <source>
        <dbReference type="ARBA" id="ARBA00023136"/>
    </source>
</evidence>
<comment type="function">
    <text evidence="10">Zinc metalloprotease that mediates intramembrane proteolysis of proteins such as ATF6, ATF6B, SREBF1/SREBP1 and SREBF2/SREBP2. Catalyzes the second step in the proteolytic activation of the sterol regulatory element-binding proteins (SREBPs) SREBF1/SREBP1 and SREBF2/SREBP2: cleaves SREBPs within the first transmembrane segment, thereby releasing the N-terminal segment with a portion of the transmembrane segment attached. Mature N-terminal SREBP fragments shuttle to the nucleus and activate gene transcription. Also mediates the second step in the proteolytic activation of the cyclic AMP-dependent transcription factor ATF-6 (ATF6 and ATF6B). Involved in intramembrane proteolysis during bone formation. In astrocytes and osteoblasts, upon DNA damage and ER stress, mediates the second step of the regulated intramembrane proteolytic activation of the transcription factor CREB3L1, leading to the inhibition of cell-cycle progression.</text>
</comment>
<name>A0AAW2I3S9_9NEOP</name>
<evidence type="ECO:0000256" key="1">
    <source>
        <dbReference type="ARBA" id="ARBA00001350"/>
    </source>
</evidence>
<feature type="transmembrane region" description="Helical" evidence="11">
    <location>
        <begin position="418"/>
        <end position="439"/>
    </location>
</feature>
<dbReference type="InterPro" id="IPR008915">
    <property type="entry name" value="Peptidase_M50"/>
</dbReference>
<comment type="subcellular location">
    <subcellularLocation>
        <location evidence="2">Endomembrane system</location>
        <topology evidence="2">Multi-pass membrane protein</topology>
    </subcellularLocation>
</comment>
<accession>A0AAW2I3S9</accession>
<dbReference type="EMBL" id="JARGDH010000002">
    <property type="protein sequence ID" value="KAL0276531.1"/>
    <property type="molecule type" value="Genomic_DNA"/>
</dbReference>
<feature type="transmembrane region" description="Helical" evidence="11">
    <location>
        <begin position="459"/>
        <end position="482"/>
    </location>
</feature>
<feature type="transmembrane region" description="Helical" evidence="11">
    <location>
        <begin position="73"/>
        <end position="96"/>
    </location>
</feature>
<dbReference type="GO" id="GO:1905897">
    <property type="term" value="P:regulation of response to endoplasmic reticulum stress"/>
    <property type="evidence" value="ECO:0007669"/>
    <property type="project" value="TreeGrafter"/>
</dbReference>
<gene>
    <name evidence="13" type="ORF">PYX00_004086</name>
</gene>